<evidence type="ECO:0000259" key="1">
    <source>
        <dbReference type="Pfam" id="PF00534"/>
    </source>
</evidence>
<feature type="domain" description="Glycosyltransferase subfamily 4-like N-terminal" evidence="2">
    <location>
        <begin position="12"/>
        <end position="170"/>
    </location>
</feature>
<dbReference type="GO" id="GO:0016757">
    <property type="term" value="F:glycosyltransferase activity"/>
    <property type="evidence" value="ECO:0007669"/>
    <property type="project" value="UniProtKB-KW"/>
</dbReference>
<dbReference type="AlphaFoldDB" id="A0A4Y7RKF3"/>
<dbReference type="EMBL" id="QFFZ01000047">
    <property type="protein sequence ID" value="TEB09464.1"/>
    <property type="molecule type" value="Genomic_DNA"/>
</dbReference>
<dbReference type="PANTHER" id="PTHR12526">
    <property type="entry name" value="GLYCOSYLTRANSFERASE"/>
    <property type="match status" value="1"/>
</dbReference>
<dbReference type="EC" id="2.4.1.-" evidence="3"/>
<gene>
    <name evidence="3" type="primary">bshA_2</name>
    <name evidence="3" type="ORF">Pmgp_03121</name>
</gene>
<dbReference type="SUPFAM" id="SSF53756">
    <property type="entry name" value="UDP-Glycosyltransferase/glycogen phosphorylase"/>
    <property type="match status" value="1"/>
</dbReference>
<dbReference type="InterPro" id="IPR001296">
    <property type="entry name" value="Glyco_trans_1"/>
</dbReference>
<dbReference type="InterPro" id="IPR028098">
    <property type="entry name" value="Glyco_trans_4-like_N"/>
</dbReference>
<keyword evidence="3" id="KW-0328">Glycosyltransferase</keyword>
<comment type="caution">
    <text evidence="3">The sequence shown here is derived from an EMBL/GenBank/DDBJ whole genome shotgun (WGS) entry which is preliminary data.</text>
</comment>
<dbReference type="OrthoDB" id="9795068at2"/>
<dbReference type="PANTHER" id="PTHR12526:SF630">
    <property type="entry name" value="GLYCOSYLTRANSFERASE"/>
    <property type="match status" value="1"/>
</dbReference>
<keyword evidence="4" id="KW-1185">Reference proteome</keyword>
<name>A0A4Y7RKF3_9FIRM</name>
<reference evidence="3 4" key="1">
    <citation type="journal article" date="2018" name="Environ. Microbiol.">
        <title>Novel energy conservation strategies and behaviour of Pelotomaculum schinkii driving syntrophic propionate catabolism.</title>
        <authorList>
            <person name="Hidalgo-Ahumada C.A.P."/>
            <person name="Nobu M.K."/>
            <person name="Narihiro T."/>
            <person name="Tamaki H."/>
            <person name="Liu W.T."/>
            <person name="Kamagata Y."/>
            <person name="Stams A.J.M."/>
            <person name="Imachi H."/>
            <person name="Sousa D.Z."/>
        </authorList>
    </citation>
    <scope>NUCLEOTIDE SEQUENCE [LARGE SCALE GENOMIC DNA]</scope>
    <source>
        <strain evidence="3 4">MGP</strain>
    </source>
</reference>
<accession>A0A4Y7RKF3</accession>
<dbReference type="Proteomes" id="UP000297597">
    <property type="component" value="Unassembled WGS sequence"/>
</dbReference>
<dbReference type="Pfam" id="PF13439">
    <property type="entry name" value="Glyco_transf_4"/>
    <property type="match status" value="1"/>
</dbReference>
<dbReference type="RefSeq" id="WP_134215001.1">
    <property type="nucleotide sequence ID" value="NZ_QFFZ01000047.1"/>
</dbReference>
<evidence type="ECO:0000313" key="4">
    <source>
        <dbReference type="Proteomes" id="UP000297597"/>
    </source>
</evidence>
<protein>
    <submittedName>
        <fullName evidence="3">N-acetyl-alpha-D-glucosaminyl L-malate synthase</fullName>
        <ecNumber evidence="3">2.4.1.-</ecNumber>
    </submittedName>
</protein>
<feature type="domain" description="Glycosyl transferase family 1" evidence="1">
    <location>
        <begin position="179"/>
        <end position="333"/>
    </location>
</feature>
<keyword evidence="3" id="KW-0808">Transferase</keyword>
<proteinExistence type="predicted"/>
<evidence type="ECO:0000313" key="3">
    <source>
        <dbReference type="EMBL" id="TEB09464.1"/>
    </source>
</evidence>
<sequence>MKVLQVIDSMEISGAEVLLADMVPFFQQSGIDLSMFLLNSTGSHLERKLGNMGVCFLSSVQASVYSPMHVLRLARQLRHFDIIHVHLFPAQLWAAMAKRLSDKRTVLITTEHSTYNYRRKAWLRPIDRWMYRQYNAIACISQDALSALIDWVPDTAGKATVIQNGINFERITAAGAASKSKIPLDDSRPVILSIGRLQPQKDHAATLRAITKIPDAQLVIVGVGEMRQQLEQLAISLGIADRVHFLGRRLDVPELIKMADIYVQSSNFEGFGIAALEAMAGGLPVIASDVPGLNNVVGGAAILFPPGDSDALAEAISSLLSSQELRSQLSQAGMEKAQKFSIEQTAKQYVELYQRYVNN</sequence>
<organism evidence="3 4">
    <name type="scientific">Pelotomaculum propionicicum</name>
    <dbReference type="NCBI Taxonomy" id="258475"/>
    <lineage>
        <taxon>Bacteria</taxon>
        <taxon>Bacillati</taxon>
        <taxon>Bacillota</taxon>
        <taxon>Clostridia</taxon>
        <taxon>Eubacteriales</taxon>
        <taxon>Desulfotomaculaceae</taxon>
        <taxon>Pelotomaculum</taxon>
    </lineage>
</organism>
<dbReference type="Pfam" id="PF00534">
    <property type="entry name" value="Glycos_transf_1"/>
    <property type="match status" value="1"/>
</dbReference>
<evidence type="ECO:0000259" key="2">
    <source>
        <dbReference type="Pfam" id="PF13439"/>
    </source>
</evidence>
<dbReference type="Gene3D" id="3.40.50.2000">
    <property type="entry name" value="Glycogen Phosphorylase B"/>
    <property type="match status" value="2"/>
</dbReference>